<keyword evidence="2" id="KW-1185">Reference proteome</keyword>
<dbReference type="AlphaFoldDB" id="A0A5C7HK52"/>
<dbReference type="Proteomes" id="UP000323000">
    <property type="component" value="Chromosome 8"/>
</dbReference>
<name>A0A5C7HK52_9ROSI</name>
<proteinExistence type="predicted"/>
<accession>A0A5C7HK52</accession>
<dbReference type="OrthoDB" id="10261669at2759"/>
<dbReference type="EMBL" id="VAHF01000008">
    <property type="protein sequence ID" value="TXG57397.1"/>
    <property type="molecule type" value="Genomic_DNA"/>
</dbReference>
<comment type="caution">
    <text evidence="1">The sequence shown here is derived from an EMBL/GenBank/DDBJ whole genome shotgun (WGS) entry which is preliminary data.</text>
</comment>
<reference evidence="2" key="1">
    <citation type="journal article" date="2019" name="Gigascience">
        <title>De novo genome assembly of the endangered Acer yangbiense, a plant species with extremely small populations endemic to Yunnan Province, China.</title>
        <authorList>
            <person name="Yang J."/>
            <person name="Wariss H.M."/>
            <person name="Tao L."/>
            <person name="Zhang R."/>
            <person name="Yun Q."/>
            <person name="Hollingsworth P."/>
            <person name="Dao Z."/>
            <person name="Luo G."/>
            <person name="Guo H."/>
            <person name="Ma Y."/>
            <person name="Sun W."/>
        </authorList>
    </citation>
    <scope>NUCLEOTIDE SEQUENCE [LARGE SCALE GENOMIC DNA]</scope>
    <source>
        <strain evidence="2">cv. Malutang</strain>
    </source>
</reference>
<sequence length="267" mass="30965">MSLRYLMRTVISRKGLVRNPTSFIRGHLMHTDTMAGDTILSSRRNFLGLWIGTNKVGVSHFDYASREVKVLWPTLNRKDEDIFTIANELKKIIENYEILGLVVGRPWITEEEQVEPDHIEKVAKKRMQEHGMAGLVMSKDEEKAKNHSNDEAVKVESFIQDLTNTGILKGVDYMYYHTKVFVNPLNVKRRIQQLKLERHPTYLFEDVTDLEEDFHIGYAAQFILMHYVTKEVIPILTDCTVKQRDVSVVEEIEFAPNKQVFVIAPED</sequence>
<protein>
    <submittedName>
        <fullName evidence="1">Uncharacterized protein</fullName>
    </submittedName>
</protein>
<gene>
    <name evidence="1" type="ORF">EZV62_018710</name>
</gene>
<evidence type="ECO:0000313" key="1">
    <source>
        <dbReference type="EMBL" id="TXG57397.1"/>
    </source>
</evidence>
<evidence type="ECO:0000313" key="2">
    <source>
        <dbReference type="Proteomes" id="UP000323000"/>
    </source>
</evidence>
<organism evidence="1 2">
    <name type="scientific">Acer yangbiense</name>
    <dbReference type="NCBI Taxonomy" id="1000413"/>
    <lineage>
        <taxon>Eukaryota</taxon>
        <taxon>Viridiplantae</taxon>
        <taxon>Streptophyta</taxon>
        <taxon>Embryophyta</taxon>
        <taxon>Tracheophyta</taxon>
        <taxon>Spermatophyta</taxon>
        <taxon>Magnoliopsida</taxon>
        <taxon>eudicotyledons</taxon>
        <taxon>Gunneridae</taxon>
        <taxon>Pentapetalae</taxon>
        <taxon>rosids</taxon>
        <taxon>malvids</taxon>
        <taxon>Sapindales</taxon>
        <taxon>Sapindaceae</taxon>
        <taxon>Hippocastanoideae</taxon>
        <taxon>Acereae</taxon>
        <taxon>Acer</taxon>
    </lineage>
</organism>